<evidence type="ECO:0000256" key="7">
    <source>
        <dbReference type="ARBA" id="ARBA00031732"/>
    </source>
</evidence>
<dbReference type="GO" id="GO:0006750">
    <property type="term" value="P:glutathione biosynthetic process"/>
    <property type="evidence" value="ECO:0007669"/>
    <property type="project" value="UniProtKB-UniPathway"/>
</dbReference>
<dbReference type="Pfam" id="PF00248">
    <property type="entry name" value="Aldo_ket_red"/>
    <property type="match status" value="1"/>
</dbReference>
<keyword evidence="12" id="KW-1185">Reference proteome</keyword>
<evidence type="ECO:0000256" key="8">
    <source>
        <dbReference type="ARBA" id="ARBA00032926"/>
    </source>
</evidence>
<feature type="compositionally biased region" description="Low complexity" evidence="9">
    <location>
        <begin position="71"/>
        <end position="86"/>
    </location>
</feature>
<reference evidence="11" key="1">
    <citation type="submission" date="2021-01" db="UniProtKB">
        <authorList>
            <consortium name="EnsemblMetazoa"/>
        </authorList>
    </citation>
    <scope>IDENTIFICATION</scope>
</reference>
<accession>A0A7M5X586</accession>
<evidence type="ECO:0000259" key="10">
    <source>
        <dbReference type="Pfam" id="PF00248"/>
    </source>
</evidence>
<comment type="subunit">
    <text evidence="3">Heterodimer of a catalytic heavy chain and a regulatory light chain.</text>
</comment>
<dbReference type="PANTHER" id="PTHR13295">
    <property type="entry name" value="GLUTAMATE CYSTEINE LIGASE REGULATORY SUBUNIT"/>
    <property type="match status" value="1"/>
</dbReference>
<evidence type="ECO:0000256" key="2">
    <source>
        <dbReference type="ARBA" id="ARBA00008612"/>
    </source>
</evidence>
<dbReference type="RefSeq" id="XP_066929260.1">
    <property type="nucleotide sequence ID" value="XM_067073159.1"/>
</dbReference>
<dbReference type="EnsemblMetazoa" id="CLYHEMT018180.2">
    <property type="protein sequence ID" value="CLYHEMP018180.2"/>
    <property type="gene ID" value="CLYHEMG018180"/>
</dbReference>
<dbReference type="GO" id="GO:0030234">
    <property type="term" value="F:enzyme regulator activity"/>
    <property type="evidence" value="ECO:0007669"/>
    <property type="project" value="TreeGrafter"/>
</dbReference>
<dbReference type="InterPro" id="IPR032963">
    <property type="entry name" value="Gclm"/>
</dbReference>
<dbReference type="Proteomes" id="UP000594262">
    <property type="component" value="Unplaced"/>
</dbReference>
<dbReference type="SUPFAM" id="SSF51430">
    <property type="entry name" value="NAD(P)-linked oxidoreductase"/>
    <property type="match status" value="1"/>
</dbReference>
<evidence type="ECO:0000313" key="11">
    <source>
        <dbReference type="EnsemblMetazoa" id="CLYHEMP018180.2"/>
    </source>
</evidence>
<dbReference type="Gene3D" id="3.20.20.100">
    <property type="entry name" value="NADP-dependent oxidoreductase domain"/>
    <property type="match status" value="1"/>
</dbReference>
<evidence type="ECO:0000256" key="1">
    <source>
        <dbReference type="ARBA" id="ARBA00005006"/>
    </source>
</evidence>
<evidence type="ECO:0000256" key="9">
    <source>
        <dbReference type="SAM" id="MobiDB-lite"/>
    </source>
</evidence>
<evidence type="ECO:0000256" key="4">
    <source>
        <dbReference type="ARBA" id="ARBA00022684"/>
    </source>
</evidence>
<dbReference type="OrthoDB" id="5596051at2759"/>
<evidence type="ECO:0000256" key="6">
    <source>
        <dbReference type="ARBA" id="ARBA00031154"/>
    </source>
</evidence>
<evidence type="ECO:0000256" key="3">
    <source>
        <dbReference type="ARBA" id="ARBA00011532"/>
    </source>
</evidence>
<dbReference type="GeneID" id="136816832"/>
<evidence type="ECO:0000313" key="12">
    <source>
        <dbReference type="Proteomes" id="UP000594262"/>
    </source>
</evidence>
<dbReference type="AlphaFoldDB" id="A0A7M5X586"/>
<dbReference type="InterPro" id="IPR036812">
    <property type="entry name" value="NAD(P)_OxRdtase_dom_sf"/>
</dbReference>
<dbReference type="GO" id="GO:0017109">
    <property type="term" value="C:glutamate-cysteine ligase complex"/>
    <property type="evidence" value="ECO:0007669"/>
    <property type="project" value="TreeGrafter"/>
</dbReference>
<keyword evidence="4" id="KW-0317">Glutathione biosynthesis</keyword>
<feature type="domain" description="NADP-dependent oxidoreductase" evidence="10">
    <location>
        <begin position="155"/>
        <end position="279"/>
    </location>
</feature>
<dbReference type="GO" id="GO:0035226">
    <property type="term" value="F:glutamate-cysteine ligase catalytic subunit binding"/>
    <property type="evidence" value="ECO:0007669"/>
    <property type="project" value="InterPro"/>
</dbReference>
<evidence type="ECO:0000256" key="5">
    <source>
        <dbReference type="ARBA" id="ARBA00030406"/>
    </source>
</evidence>
<feature type="region of interest" description="Disordered" evidence="9">
    <location>
        <begin position="63"/>
        <end position="86"/>
    </location>
</feature>
<dbReference type="InterPro" id="IPR023210">
    <property type="entry name" value="NADP_OxRdtase_dom"/>
</dbReference>
<organism evidence="11 12">
    <name type="scientific">Clytia hemisphaerica</name>
    <dbReference type="NCBI Taxonomy" id="252671"/>
    <lineage>
        <taxon>Eukaryota</taxon>
        <taxon>Metazoa</taxon>
        <taxon>Cnidaria</taxon>
        <taxon>Hydrozoa</taxon>
        <taxon>Hydroidolina</taxon>
        <taxon>Leptothecata</taxon>
        <taxon>Obeliida</taxon>
        <taxon>Clytiidae</taxon>
        <taxon>Clytia</taxon>
    </lineage>
</organism>
<protein>
    <recommendedName>
        <fullName evidence="7">GCS light chain</fullName>
    </recommendedName>
    <alternativeName>
        <fullName evidence="5">Gamma-ECS regulatory subunit</fullName>
    </alternativeName>
    <alternativeName>
        <fullName evidence="8">Gamma-glutamylcysteine synthetase regulatory subunit</fullName>
    </alternativeName>
    <alternativeName>
        <fullName evidence="6">Glutamate--cysteine ligase modifier subunit</fullName>
    </alternativeName>
</protein>
<proteinExistence type="inferred from homology"/>
<sequence length="343" mass="38983">MRNVFRVLSTIATKEVIFTRTNLTRQNFHQYHQILFLNNVRHLSVAEPRNLAKPMIKMTQVATPSDYQQPTINPNNGTDNTTTTNTKDSKIYIHTGNIANWTNVKSRRSNEMPTNELYQSLCRTITKHGSQQLGGWNEEEIRINCTNTEKIDSVERGLLKVTAKIFLQKLDTKSMVNSVNSTLKQLGLHSIDSLYLALPPFAENQPFAETILPLWEEMERFRDAGLATQISTCDLDHEKLKTLVEMVKIRPEVNQVNLTSCCHMPEDLVQYAKEIGIVLHTHGDQAVMLPDENVEALINVLKPDDDRTFSTDWIVRYAVVVKCRGVIKSKGYIAAIDALTNTE</sequence>
<name>A0A7M5X586_9CNID</name>
<comment type="similarity">
    <text evidence="2">Belongs to the aldo/keto reductase family. Glutamate--cysteine ligase light chain subfamily.</text>
</comment>
<dbReference type="UniPathway" id="UPA00142">
    <property type="reaction ID" value="UER00209"/>
</dbReference>
<dbReference type="PANTHER" id="PTHR13295:SF4">
    <property type="entry name" value="GLUTAMATE--CYSTEINE LIGASE REGULATORY SUBUNIT"/>
    <property type="match status" value="1"/>
</dbReference>
<comment type="pathway">
    <text evidence="1">Sulfur metabolism; glutathione biosynthesis; glutathione from L-cysteine and L-glutamate: step 1/2.</text>
</comment>